<keyword evidence="1" id="KW-0378">Hydrolase</keyword>
<dbReference type="EMBL" id="FNDU01000001">
    <property type="protein sequence ID" value="SDH35719.1"/>
    <property type="molecule type" value="Genomic_DNA"/>
</dbReference>
<dbReference type="SUPFAM" id="SSF50156">
    <property type="entry name" value="PDZ domain-like"/>
    <property type="match status" value="1"/>
</dbReference>
<evidence type="ECO:0000256" key="1">
    <source>
        <dbReference type="ARBA" id="ARBA00022825"/>
    </source>
</evidence>
<dbReference type="RefSeq" id="WP_091579300.1">
    <property type="nucleotide sequence ID" value="NZ_FNDU01000001.1"/>
</dbReference>
<evidence type="ECO:0000259" key="3">
    <source>
        <dbReference type="PROSITE" id="PS51494"/>
    </source>
</evidence>
<evidence type="ECO:0000313" key="4">
    <source>
        <dbReference type="EMBL" id="SDH35719.1"/>
    </source>
</evidence>
<organism evidence="4 5">
    <name type="scientific">Alteribacillus bidgolensis</name>
    <dbReference type="NCBI Taxonomy" id="930129"/>
    <lineage>
        <taxon>Bacteria</taxon>
        <taxon>Bacillati</taxon>
        <taxon>Bacillota</taxon>
        <taxon>Bacilli</taxon>
        <taxon>Bacillales</taxon>
        <taxon>Bacillaceae</taxon>
        <taxon>Alteribacillus</taxon>
    </lineage>
</organism>
<dbReference type="OrthoDB" id="9765242at2"/>
<reference evidence="4 5" key="1">
    <citation type="submission" date="2016-10" db="EMBL/GenBank/DDBJ databases">
        <authorList>
            <person name="de Groot N.N."/>
        </authorList>
    </citation>
    <scope>NUCLEOTIDE SEQUENCE [LARGE SCALE GENOMIC DNA]</scope>
    <source>
        <strain evidence="5">P4B,CCM 7963,CECT 7998,DSM 25260,IBRC-M 10614,KCTC 13821</strain>
    </source>
</reference>
<keyword evidence="1" id="KW-0720">Serine protease</keyword>
<accession>A0A1G8BRD3</accession>
<dbReference type="AlphaFoldDB" id="A0A1G8BRD3"/>
<dbReference type="NCBIfam" id="TIGR02860">
    <property type="entry name" value="spore_IV_B"/>
    <property type="match status" value="1"/>
</dbReference>
<dbReference type="GO" id="GO:0008236">
    <property type="term" value="F:serine-type peptidase activity"/>
    <property type="evidence" value="ECO:0007669"/>
    <property type="project" value="UniProtKB-KW"/>
</dbReference>
<dbReference type="PROSITE" id="PS50106">
    <property type="entry name" value="PDZ"/>
    <property type="match status" value="1"/>
</dbReference>
<dbReference type="InterPro" id="IPR008763">
    <property type="entry name" value="Peptidase_S55"/>
</dbReference>
<feature type="domain" description="PDZ" evidence="2">
    <location>
        <begin position="93"/>
        <end position="174"/>
    </location>
</feature>
<dbReference type="Gene3D" id="2.30.42.10">
    <property type="match status" value="1"/>
</dbReference>
<dbReference type="SUPFAM" id="SSF50494">
    <property type="entry name" value="Trypsin-like serine proteases"/>
    <property type="match status" value="1"/>
</dbReference>
<feature type="domain" description="Peptidase S55" evidence="3">
    <location>
        <begin position="175"/>
        <end position="416"/>
    </location>
</feature>
<dbReference type="InterPro" id="IPR014219">
    <property type="entry name" value="SpoIVB"/>
</dbReference>
<keyword evidence="5" id="KW-1185">Reference proteome</keyword>
<evidence type="ECO:0000259" key="2">
    <source>
        <dbReference type="PROSITE" id="PS50106"/>
    </source>
</evidence>
<proteinExistence type="predicted"/>
<dbReference type="InterPro" id="IPR009003">
    <property type="entry name" value="Peptidase_S1_PA"/>
</dbReference>
<dbReference type="PROSITE" id="PS51494">
    <property type="entry name" value="SPOIVB"/>
    <property type="match status" value="1"/>
</dbReference>
<dbReference type="SMART" id="SM00228">
    <property type="entry name" value="PDZ"/>
    <property type="match status" value="1"/>
</dbReference>
<dbReference type="STRING" id="930129.SAMN05216352_10155"/>
<dbReference type="Proteomes" id="UP000199017">
    <property type="component" value="Unassembled WGS sequence"/>
</dbReference>
<name>A0A1G8BRD3_9BACI</name>
<dbReference type="InterPro" id="IPR036034">
    <property type="entry name" value="PDZ_sf"/>
</dbReference>
<keyword evidence="1" id="KW-0645">Protease</keyword>
<protein>
    <submittedName>
        <fullName evidence="4">Stage IV sporulation protein B</fullName>
    </submittedName>
</protein>
<dbReference type="Pfam" id="PF13180">
    <property type="entry name" value="PDZ_2"/>
    <property type="match status" value="1"/>
</dbReference>
<dbReference type="InterPro" id="IPR001478">
    <property type="entry name" value="PDZ"/>
</dbReference>
<gene>
    <name evidence="4" type="ORF">SAMN05216352_10155</name>
</gene>
<dbReference type="Pfam" id="PF05580">
    <property type="entry name" value="Peptidase_S55"/>
    <property type="match status" value="1"/>
</dbReference>
<evidence type="ECO:0000313" key="5">
    <source>
        <dbReference type="Proteomes" id="UP000199017"/>
    </source>
</evidence>
<sequence>MDWGRRITGVVLLLLFTIGITNHTVQTLINIPDEFIFFESDWQNDNIVSGIQNKLNIKDKNDVQITENQEKSNASIKVTSMPKKQSKIKTIPDIKLIPGGDSIGVKLQSDGIMIVGFHEIAAEKERISPAKEAGMKVGDRIISINGKKVNQLEDVVQILESSDTSDSLQVKVKRNNEERNINVKIHQGKKGNVIGAYIRNAASGVGTLTFYEPKSGKFGALGHVIADSDTKKPIIVENGTIVRSSVKSIERGANGKPGEKQAVLSSDNDILGKVTKNSSFGVFGQLDTDKLLKKPSNSKPLPIAFAHEVKKGPAEILTVVEGEKIEKFDIEIVQSVPQMHAASKGMVIKVTDDELLEKTGGIIQGMSGSPIIQDGKIIGAVTHVFVNDSTSGYASHIEWMLEEAGIDTFIKERKKAS</sequence>